<feature type="binding site" evidence="11">
    <location>
        <position position="64"/>
    </location>
    <ligand>
        <name>Zn(2+)</name>
        <dbReference type="ChEBI" id="CHEBI:29105"/>
        <note>catalytic</note>
    </ligand>
</feature>
<evidence type="ECO:0000313" key="15">
    <source>
        <dbReference type="EMBL" id="CUS04778.2"/>
    </source>
</evidence>
<comment type="function">
    <text evidence="9 11">Catalyzes the conversion of GTP to 2,5-diamino-6-ribosylamino-4(3H)-pyrimidinone 5'-phosphate (DARP), formate and pyrophosphate.</text>
</comment>
<evidence type="ECO:0000256" key="10">
    <source>
        <dbReference type="ARBA" id="ARBA00049295"/>
    </source>
</evidence>
<dbReference type="NCBIfam" id="NF001591">
    <property type="entry name" value="PRK00393.1"/>
    <property type="match status" value="1"/>
</dbReference>
<dbReference type="InterPro" id="IPR036144">
    <property type="entry name" value="RibA-like_sf"/>
</dbReference>
<evidence type="ECO:0000256" key="5">
    <source>
        <dbReference type="ARBA" id="ARBA00022741"/>
    </source>
</evidence>
<accession>A0A160T6A3</accession>
<evidence type="ECO:0000256" key="2">
    <source>
        <dbReference type="ARBA" id="ARBA00005520"/>
    </source>
</evidence>
<dbReference type="InterPro" id="IPR002734">
    <property type="entry name" value="RibDG_C"/>
</dbReference>
<dbReference type="Pfam" id="PF01872">
    <property type="entry name" value="RibD_C"/>
    <property type="match status" value="1"/>
</dbReference>
<dbReference type="NCBIfam" id="TIGR00505">
    <property type="entry name" value="ribA"/>
    <property type="match status" value="1"/>
</dbReference>
<dbReference type="HAMAP" id="MF_00179">
    <property type="entry name" value="RibA"/>
    <property type="match status" value="1"/>
</dbReference>
<organism evidence="15 16">
    <name type="scientific">Candidatus Promineifilum breve</name>
    <dbReference type="NCBI Taxonomy" id="1806508"/>
    <lineage>
        <taxon>Bacteria</taxon>
        <taxon>Bacillati</taxon>
        <taxon>Chloroflexota</taxon>
        <taxon>Ardenticatenia</taxon>
        <taxon>Candidatus Promineifilales</taxon>
        <taxon>Candidatus Promineifilaceae</taxon>
        <taxon>Candidatus Promineifilum</taxon>
    </lineage>
</organism>
<dbReference type="GO" id="GO:0008703">
    <property type="term" value="F:5-amino-6-(5-phosphoribosylamino)uracil reductase activity"/>
    <property type="evidence" value="ECO:0007669"/>
    <property type="project" value="InterPro"/>
</dbReference>
<comment type="similarity">
    <text evidence="2">In the N-terminal section; belongs to the DHBP synthase family.</text>
</comment>
<evidence type="ECO:0000256" key="12">
    <source>
        <dbReference type="SAM" id="MobiDB-lite"/>
    </source>
</evidence>
<evidence type="ECO:0000313" key="16">
    <source>
        <dbReference type="Proteomes" id="UP000215027"/>
    </source>
</evidence>
<dbReference type="CDD" id="cd00641">
    <property type="entry name" value="GTP_cyclohydro2"/>
    <property type="match status" value="1"/>
</dbReference>
<keyword evidence="7 11" id="KW-0862">Zinc</keyword>
<dbReference type="RefSeq" id="WP_157913168.1">
    <property type="nucleotide sequence ID" value="NZ_LN890655.1"/>
</dbReference>
<dbReference type="Gene3D" id="3.40.50.10990">
    <property type="entry name" value="GTP cyclohydrolase II"/>
    <property type="match status" value="1"/>
</dbReference>
<dbReference type="PANTHER" id="PTHR21327">
    <property type="entry name" value="GTP CYCLOHYDROLASE II-RELATED"/>
    <property type="match status" value="1"/>
</dbReference>
<feature type="binding site" evidence="11">
    <location>
        <position position="164"/>
    </location>
    <ligand>
        <name>GTP</name>
        <dbReference type="ChEBI" id="CHEBI:37565"/>
    </ligand>
</feature>
<evidence type="ECO:0000259" key="13">
    <source>
        <dbReference type="Pfam" id="PF00925"/>
    </source>
</evidence>
<proteinExistence type="inferred from homology"/>
<evidence type="ECO:0000256" key="8">
    <source>
        <dbReference type="ARBA" id="ARBA00023134"/>
    </source>
</evidence>
<dbReference type="GO" id="GO:0009231">
    <property type="term" value="P:riboflavin biosynthetic process"/>
    <property type="evidence" value="ECO:0007669"/>
    <property type="project" value="UniProtKB-UniRule"/>
</dbReference>
<dbReference type="GO" id="GO:0005525">
    <property type="term" value="F:GTP binding"/>
    <property type="evidence" value="ECO:0007669"/>
    <property type="project" value="UniProtKB-KW"/>
</dbReference>
<dbReference type="SUPFAM" id="SSF53597">
    <property type="entry name" value="Dihydrofolate reductase-like"/>
    <property type="match status" value="1"/>
</dbReference>
<dbReference type="GO" id="GO:0003935">
    <property type="term" value="F:GTP cyclohydrolase II activity"/>
    <property type="evidence" value="ECO:0007669"/>
    <property type="project" value="UniProtKB-UniRule"/>
</dbReference>
<dbReference type="GO" id="GO:0050661">
    <property type="term" value="F:NADP binding"/>
    <property type="evidence" value="ECO:0007669"/>
    <property type="project" value="InterPro"/>
</dbReference>
<keyword evidence="5 11" id="KW-0547">Nucleotide-binding</keyword>
<keyword evidence="16" id="KW-1185">Reference proteome</keyword>
<keyword evidence="3 11" id="KW-0686">Riboflavin biosynthesis</keyword>
<feature type="binding site" evidence="11">
    <location>
        <begin position="102"/>
        <end position="104"/>
    </location>
    <ligand>
        <name>GTP</name>
        <dbReference type="ChEBI" id="CHEBI:37565"/>
    </ligand>
</feature>
<dbReference type="EC" id="3.5.4.25" evidence="11"/>
<feature type="active site" description="Proton acceptor" evidence="11">
    <location>
        <position position="136"/>
    </location>
</feature>
<dbReference type="InterPro" id="IPR000926">
    <property type="entry name" value="RibA"/>
</dbReference>
<dbReference type="NCBIfam" id="TIGR00227">
    <property type="entry name" value="ribD_Cterm"/>
    <property type="match status" value="1"/>
</dbReference>
<dbReference type="FunFam" id="3.40.50.10990:FF:000001">
    <property type="entry name" value="Riboflavin biosynthesis protein RibBA"/>
    <property type="match status" value="1"/>
</dbReference>
<comment type="pathway">
    <text evidence="1 11">Cofactor biosynthesis; riboflavin biosynthesis; 5-amino-6-(D-ribitylamino)uracil from GTP: step 1/4.</text>
</comment>
<comment type="cofactor">
    <cofactor evidence="11">
        <name>Zn(2+)</name>
        <dbReference type="ChEBI" id="CHEBI:29105"/>
    </cofactor>
    <text evidence="11">Binds 1 zinc ion per subunit.</text>
</comment>
<dbReference type="Pfam" id="PF00925">
    <property type="entry name" value="GTP_cyclohydro2"/>
    <property type="match status" value="1"/>
</dbReference>
<dbReference type="KEGG" id="pbf:CFX0092_A2900"/>
<keyword evidence="8 11" id="KW-0342">GTP-binding</keyword>
<evidence type="ECO:0000256" key="4">
    <source>
        <dbReference type="ARBA" id="ARBA00022723"/>
    </source>
</evidence>
<evidence type="ECO:0000256" key="7">
    <source>
        <dbReference type="ARBA" id="ARBA00022833"/>
    </source>
</evidence>
<feature type="binding site" evidence="11">
    <location>
        <position position="77"/>
    </location>
    <ligand>
        <name>Zn(2+)</name>
        <dbReference type="ChEBI" id="CHEBI:29105"/>
        <note>catalytic</note>
    </ligand>
</feature>
<dbReference type="EMBL" id="LN890655">
    <property type="protein sequence ID" value="CUS04778.2"/>
    <property type="molecule type" value="Genomic_DNA"/>
</dbReference>
<sequence length="460" mass="49975">MAEPISVHKMSGARIPTDVGEFTLCLYHNNLDGKEHLALLVGDVGDAASLRDGAPLLVRVHSECFTGDVLGSLRCDCGPQLAAALRLVAAEGRGVILYLRQEGRGIGLLEKLRAYNLQDVGYDTVDANLLLGHQPDLRDYRVAAEILKDLGITSLRLMTNNPDKIAGLERHGLHVAERVPLQMTAHAENAHYLDTKARRMRHLLQLENPGLNGSTAHHHPVLDTTGDDRSALMPELSAAPPPRPGRPYITLSYAQSLDGSIAARRGEQTFISGPEAGRLTHQLRARHDAILVGIGTVLADDPQLTVRLVRGPDPQPVIVDSRLRFPPWAKLLRGERRPWIATTDAADPARQAALEAAGARVIRLPAVPNGMVDLTALLAYLARRHMRSVMVEGGATVISNFLAAHLADRLVLTIAPMILGGLNAVADLGRLNGRVMPRLVRPQYQTLGKDVILFGDLVWE</sequence>
<dbReference type="InterPro" id="IPR024072">
    <property type="entry name" value="DHFR-like_dom_sf"/>
</dbReference>
<feature type="binding site" evidence="11">
    <location>
        <position position="80"/>
    </location>
    <ligand>
        <name>GTP</name>
        <dbReference type="ChEBI" id="CHEBI:37565"/>
    </ligand>
</feature>
<dbReference type="InterPro" id="IPR011549">
    <property type="entry name" value="RibD_C"/>
</dbReference>
<dbReference type="GO" id="GO:0008270">
    <property type="term" value="F:zinc ion binding"/>
    <property type="evidence" value="ECO:0007669"/>
    <property type="project" value="UniProtKB-UniRule"/>
</dbReference>
<dbReference type="OrthoDB" id="9793111at2"/>
<feature type="domain" description="GTP cyclohydrolase II" evidence="13">
    <location>
        <begin position="12"/>
        <end position="180"/>
    </location>
</feature>
<name>A0A160T6A3_9CHLR</name>
<feature type="binding site" evidence="11">
    <location>
        <begin position="59"/>
        <end position="63"/>
    </location>
    <ligand>
        <name>GTP</name>
        <dbReference type="ChEBI" id="CHEBI:37565"/>
    </ligand>
</feature>
<comment type="catalytic activity">
    <reaction evidence="10 11">
        <text>GTP + 4 H2O = 2,5-diamino-6-hydroxy-4-(5-phosphoribosylamino)-pyrimidine + formate + 2 phosphate + 3 H(+)</text>
        <dbReference type="Rhea" id="RHEA:23704"/>
        <dbReference type="ChEBI" id="CHEBI:15377"/>
        <dbReference type="ChEBI" id="CHEBI:15378"/>
        <dbReference type="ChEBI" id="CHEBI:15740"/>
        <dbReference type="ChEBI" id="CHEBI:37565"/>
        <dbReference type="ChEBI" id="CHEBI:43474"/>
        <dbReference type="ChEBI" id="CHEBI:58614"/>
        <dbReference type="EC" id="3.5.4.25"/>
    </reaction>
</comment>
<keyword evidence="4 11" id="KW-0479">Metal-binding</keyword>
<evidence type="ECO:0000256" key="11">
    <source>
        <dbReference type="HAMAP-Rule" id="MF_00179"/>
    </source>
</evidence>
<evidence type="ECO:0000256" key="1">
    <source>
        <dbReference type="ARBA" id="ARBA00004853"/>
    </source>
</evidence>
<feature type="domain" description="Bacterial bifunctional deaminase-reductase C-terminal" evidence="14">
    <location>
        <begin position="247"/>
        <end position="452"/>
    </location>
</feature>
<dbReference type="UniPathway" id="UPA00275">
    <property type="reaction ID" value="UER00400"/>
</dbReference>
<feature type="active site" description="Nucleophile" evidence="11">
    <location>
        <position position="138"/>
    </location>
</feature>
<dbReference type="AlphaFoldDB" id="A0A160T6A3"/>
<feature type="region of interest" description="Disordered" evidence="12">
    <location>
        <begin position="208"/>
        <end position="245"/>
    </location>
</feature>
<comment type="similarity">
    <text evidence="11">Belongs to the GTP cyclohydrolase II family.</text>
</comment>
<reference evidence="15" key="1">
    <citation type="submission" date="2016-01" db="EMBL/GenBank/DDBJ databases">
        <authorList>
            <person name="Mcilroy J.S."/>
            <person name="Karst M S."/>
            <person name="Albertsen M."/>
        </authorList>
    </citation>
    <scope>NUCLEOTIDE SEQUENCE</scope>
    <source>
        <strain evidence="15">Cfx-K</strain>
    </source>
</reference>
<evidence type="ECO:0000256" key="6">
    <source>
        <dbReference type="ARBA" id="ARBA00022801"/>
    </source>
</evidence>
<protein>
    <recommendedName>
        <fullName evidence="11">GTP cyclohydrolase-2</fullName>
        <ecNumber evidence="11">3.5.4.25</ecNumber>
    </recommendedName>
    <alternativeName>
        <fullName evidence="11">GTP cyclohydrolase II</fullName>
    </alternativeName>
</protein>
<evidence type="ECO:0000259" key="14">
    <source>
        <dbReference type="Pfam" id="PF01872"/>
    </source>
</evidence>
<feature type="binding site" evidence="11">
    <location>
        <position position="75"/>
    </location>
    <ligand>
        <name>Zn(2+)</name>
        <dbReference type="ChEBI" id="CHEBI:29105"/>
        <note>catalytic</note>
    </ligand>
</feature>
<dbReference type="Proteomes" id="UP000215027">
    <property type="component" value="Chromosome I"/>
</dbReference>
<evidence type="ECO:0000256" key="3">
    <source>
        <dbReference type="ARBA" id="ARBA00022619"/>
    </source>
</evidence>
<dbReference type="Gene3D" id="3.40.430.10">
    <property type="entry name" value="Dihydrofolate Reductase, subunit A"/>
    <property type="match status" value="1"/>
</dbReference>
<gene>
    <name evidence="11" type="primary">ribA</name>
    <name evidence="15" type="ORF">CFX0092_A2900</name>
</gene>
<keyword evidence="6 11" id="KW-0378">Hydrolase</keyword>
<dbReference type="PANTHER" id="PTHR21327:SF29">
    <property type="entry name" value="GTP CYCLOHYDROLASE-2"/>
    <property type="match status" value="1"/>
</dbReference>
<feature type="binding site" evidence="11">
    <location>
        <position position="159"/>
    </location>
    <ligand>
        <name>GTP</name>
        <dbReference type="ChEBI" id="CHEBI:37565"/>
    </ligand>
</feature>
<evidence type="ECO:0000256" key="9">
    <source>
        <dbReference type="ARBA" id="ARBA00043932"/>
    </source>
</evidence>
<dbReference type="InterPro" id="IPR032677">
    <property type="entry name" value="GTP_cyclohydro_II"/>
</dbReference>
<dbReference type="SUPFAM" id="SSF142695">
    <property type="entry name" value="RibA-like"/>
    <property type="match status" value="1"/>
</dbReference>
<feature type="binding site" evidence="11">
    <location>
        <position position="124"/>
    </location>
    <ligand>
        <name>GTP</name>
        <dbReference type="ChEBI" id="CHEBI:37565"/>
    </ligand>
</feature>